<dbReference type="InterPro" id="IPR022284">
    <property type="entry name" value="GPAT/DHAPAT"/>
</dbReference>
<accession>A0A3B0XLV1</accession>
<feature type="domain" description="Phospholipid/glycerol acyltransferase" evidence="3">
    <location>
        <begin position="151"/>
        <end position="275"/>
    </location>
</feature>
<feature type="transmembrane region" description="Helical" evidence="2">
    <location>
        <begin position="6"/>
        <end position="29"/>
    </location>
</feature>
<protein>
    <submittedName>
        <fullName evidence="4">Acyltransferase family protein associated with ethylmalonyl-CoA pathway</fullName>
    </submittedName>
</protein>
<organism evidence="4">
    <name type="scientific">hydrothermal vent metagenome</name>
    <dbReference type="NCBI Taxonomy" id="652676"/>
    <lineage>
        <taxon>unclassified sequences</taxon>
        <taxon>metagenomes</taxon>
        <taxon>ecological metagenomes</taxon>
    </lineage>
</organism>
<gene>
    <name evidence="4" type="ORF">MNBD_GAMMA11-1720</name>
</gene>
<comment type="subcellular location">
    <subcellularLocation>
        <location evidence="1">Endomembrane system</location>
        <topology evidence="1">Peripheral membrane protein</topology>
    </subcellularLocation>
</comment>
<evidence type="ECO:0000259" key="3">
    <source>
        <dbReference type="SMART" id="SM00563"/>
    </source>
</evidence>
<dbReference type="PANTHER" id="PTHR12563:SF17">
    <property type="entry name" value="DIHYDROXYACETONE PHOSPHATE ACYLTRANSFERASE"/>
    <property type="match status" value="1"/>
</dbReference>
<dbReference type="GO" id="GO:0008374">
    <property type="term" value="F:O-acyltransferase activity"/>
    <property type="evidence" value="ECO:0007669"/>
    <property type="project" value="InterPro"/>
</dbReference>
<keyword evidence="2" id="KW-1133">Transmembrane helix</keyword>
<dbReference type="GO" id="GO:0006629">
    <property type="term" value="P:lipid metabolic process"/>
    <property type="evidence" value="ECO:0007669"/>
    <property type="project" value="InterPro"/>
</dbReference>
<sequence length="471" mass="53911">MTNEITVPLWAFMVLLLFAAIMVLDRFLMPGLRWFLQRRVNKVIEEVSSRLAIEIRPFQLTRRQSLIDQLVFDDKVIEAIKVYADKNKMPMAAVQEKARGFANEIVPSFNAYVYFRLGYWLARKFARLIYRVRVGFFDNDALKDIPADASVVFVMNHRSNMDYILVSFLVAEKTALSYAVGEWARVWPLQSLIKSMGAFFVRRNSGNSLYRKILERYVHMSTRAGVCQAVFPEGGLTKNGCLREPKLGFMDYMLREFHPKVDKDVVFVPIGINYDRVIEDRSLIRKIERGAAKRSTWFVFKTALGFIYKMSLLSRKMRWRRFGYASVNFGPPVSAKAYCEENDIDFSQLEQKPRFEKVKALAESLMSNIADVVPVLPVALISQVLLNNKACWKSELELKSLAIESINRLKQQGAPITLSASACEGVLTNAVNLLLGRGLIEIKDNLMRADTSAEVLLAYYANSIDRWQDAK</sequence>
<dbReference type="InterPro" id="IPR045520">
    <property type="entry name" value="GPAT/DHAPAT_C"/>
</dbReference>
<evidence type="ECO:0000313" key="4">
    <source>
        <dbReference type="EMBL" id="VAW62839.1"/>
    </source>
</evidence>
<keyword evidence="2" id="KW-0812">Transmembrane</keyword>
<dbReference type="Pfam" id="PF01553">
    <property type="entry name" value="Acyltransferase"/>
    <property type="match status" value="1"/>
</dbReference>
<dbReference type="Pfam" id="PF19277">
    <property type="entry name" value="GPAT_C"/>
    <property type="match status" value="1"/>
</dbReference>
<dbReference type="PANTHER" id="PTHR12563">
    <property type="entry name" value="GLYCEROL-3-PHOSPHATE ACYLTRANSFERASE"/>
    <property type="match status" value="1"/>
</dbReference>
<keyword evidence="4" id="KW-0012">Acyltransferase</keyword>
<dbReference type="EMBL" id="UOFG01000183">
    <property type="protein sequence ID" value="VAW62839.1"/>
    <property type="molecule type" value="Genomic_DNA"/>
</dbReference>
<dbReference type="GO" id="GO:0012505">
    <property type="term" value="C:endomembrane system"/>
    <property type="evidence" value="ECO:0007669"/>
    <property type="project" value="UniProtKB-SubCell"/>
</dbReference>
<dbReference type="AlphaFoldDB" id="A0A3B0XLV1"/>
<name>A0A3B0XLV1_9ZZZZ</name>
<dbReference type="SMART" id="SM00563">
    <property type="entry name" value="PlsC"/>
    <property type="match status" value="1"/>
</dbReference>
<reference evidence="4" key="1">
    <citation type="submission" date="2018-06" db="EMBL/GenBank/DDBJ databases">
        <authorList>
            <person name="Zhirakovskaya E."/>
        </authorList>
    </citation>
    <scope>NUCLEOTIDE SEQUENCE</scope>
</reference>
<dbReference type="InterPro" id="IPR002123">
    <property type="entry name" value="Plipid/glycerol_acylTrfase"/>
</dbReference>
<dbReference type="SUPFAM" id="SSF69593">
    <property type="entry name" value="Glycerol-3-phosphate (1)-acyltransferase"/>
    <property type="match status" value="1"/>
</dbReference>
<evidence type="ECO:0000256" key="1">
    <source>
        <dbReference type="ARBA" id="ARBA00004184"/>
    </source>
</evidence>
<evidence type="ECO:0000256" key="2">
    <source>
        <dbReference type="SAM" id="Phobius"/>
    </source>
</evidence>
<keyword evidence="2" id="KW-0472">Membrane</keyword>
<keyword evidence="4" id="KW-0808">Transferase</keyword>
<proteinExistence type="predicted"/>